<dbReference type="EMBL" id="CYXP01000001">
    <property type="protein sequence ID" value="CUM87965.1"/>
    <property type="molecule type" value="Genomic_DNA"/>
</dbReference>
<dbReference type="RefSeq" id="WP_044544797.1">
    <property type="nucleotide sequence ID" value="NZ_CDRH01000073.1"/>
</dbReference>
<dbReference type="PROSITE" id="PS51257">
    <property type="entry name" value="PROKAR_LIPOPROTEIN"/>
    <property type="match status" value="1"/>
</dbReference>
<name>A0A173SDU0_PARDI</name>
<dbReference type="Proteomes" id="UP000095591">
    <property type="component" value="Unassembled WGS sequence"/>
</dbReference>
<evidence type="ECO:0000313" key="2">
    <source>
        <dbReference type="Proteomes" id="UP000095591"/>
    </source>
</evidence>
<evidence type="ECO:0008006" key="3">
    <source>
        <dbReference type="Google" id="ProtNLM"/>
    </source>
</evidence>
<accession>A0A173SDU0</accession>
<evidence type="ECO:0000313" key="1">
    <source>
        <dbReference type="EMBL" id="CUM87965.1"/>
    </source>
</evidence>
<dbReference type="AlphaFoldDB" id="A0A173SDU0"/>
<sequence length="224" mass="25467">MRSIFFLCCVALAGLCACESEPQEGQISCVEDIVIQIVLTDPELNDRLNPGSPSFLGEEYTQGIEVLYRYKDQKLTLPLLWPLQTHGGAILGEWSTIYPPYMEDNGYGKTDGNTKGYYYIEASPFVTEGNRDIAYTYIQYPDGNEDEIKVQLYRTSSLLLMDQIWINGELVYSMHPKEGSLSTKQYYNPEYYPFLVPTLDDNGKQIGDLVQPENGTRIIVIKKK</sequence>
<reference evidence="1 2" key="1">
    <citation type="submission" date="2015-09" db="EMBL/GenBank/DDBJ databases">
        <authorList>
            <consortium name="Pathogen Informatics"/>
        </authorList>
    </citation>
    <scope>NUCLEOTIDE SEQUENCE [LARGE SCALE GENOMIC DNA]</scope>
    <source>
        <strain evidence="1 2">2789STDY5608872</strain>
    </source>
</reference>
<proteinExistence type="predicted"/>
<organism evidence="1 2">
    <name type="scientific">Parabacteroides distasonis</name>
    <dbReference type="NCBI Taxonomy" id="823"/>
    <lineage>
        <taxon>Bacteria</taxon>
        <taxon>Pseudomonadati</taxon>
        <taxon>Bacteroidota</taxon>
        <taxon>Bacteroidia</taxon>
        <taxon>Bacteroidales</taxon>
        <taxon>Tannerellaceae</taxon>
        <taxon>Parabacteroides</taxon>
    </lineage>
</organism>
<gene>
    <name evidence="1" type="ORF">ERS852429_01029</name>
</gene>
<protein>
    <recommendedName>
        <fullName evidence="3">Lipoprotein</fullName>
    </recommendedName>
</protein>